<name>A0ACB5RGN2_9CLOT</name>
<accession>A0ACB5RGN2</accession>
<comment type="caution">
    <text evidence="1">The sequence shown here is derived from an EMBL/GenBank/DDBJ whole genome shotgun (WGS) entry which is preliminary data.</text>
</comment>
<evidence type="ECO:0000313" key="1">
    <source>
        <dbReference type="EMBL" id="GKX68250.1"/>
    </source>
</evidence>
<protein>
    <submittedName>
        <fullName evidence="1">Sugar ABC transporter substrate-binding protein</fullName>
    </submittedName>
</protein>
<dbReference type="EMBL" id="BROD01000001">
    <property type="protein sequence ID" value="GKX68250.1"/>
    <property type="molecule type" value="Genomic_DNA"/>
</dbReference>
<sequence length="292" mass="31801">MRNISLILKNQSDDYWKSMKLGAEAAAKEFNVKLNIVAPENENDVAEQQNLINEAVESKSDALLLAPCSFNDLVKPVENAVDKGIPVFTLDSKVNTEKVSCSIVTDNLSAGKSAGEKLIGRLGENSVVAIIGSHKKAGSNELERYKGLKYVMERFCRAKIIDGLDGIKDLNVAELVTQELLLNDNKISAIVTLDYETSIGAAKAIEKLGLSGKIVVVAFDGDTQEIEYMENGTIQSVVVQSPFSMGYLGVKNAVLKLQGKGIPTYIESGFSIIDKENMYSPESQKVLFPFTQ</sequence>
<proteinExistence type="predicted"/>
<reference evidence="1" key="1">
    <citation type="journal article" date="2025" name="Int. J. Syst. Evol. Microbiol.">
        <title>Inconstantimicrobium mannanitabidum sp. nov., a novel member of the family Clostridiaceae isolated from anoxic soil under the treatment of reductive soil disinfestation.</title>
        <authorList>
            <person name="Ueki A."/>
            <person name="Tonouchi A."/>
            <person name="Honma S."/>
            <person name="Kaku N."/>
            <person name="Ueki K."/>
        </authorList>
    </citation>
    <scope>NUCLEOTIDE SEQUENCE</scope>
    <source>
        <strain evidence="1">TW13</strain>
    </source>
</reference>
<gene>
    <name evidence="1" type="ORF">rsdtw13_35080</name>
</gene>
<keyword evidence="2" id="KW-1185">Reference proteome</keyword>
<dbReference type="Proteomes" id="UP001058074">
    <property type="component" value="Unassembled WGS sequence"/>
</dbReference>
<evidence type="ECO:0000313" key="2">
    <source>
        <dbReference type="Proteomes" id="UP001058074"/>
    </source>
</evidence>
<organism evidence="1 2">
    <name type="scientific">Inconstantimicrobium mannanitabidum</name>
    <dbReference type="NCBI Taxonomy" id="1604901"/>
    <lineage>
        <taxon>Bacteria</taxon>
        <taxon>Bacillati</taxon>
        <taxon>Bacillota</taxon>
        <taxon>Clostridia</taxon>
        <taxon>Eubacteriales</taxon>
        <taxon>Clostridiaceae</taxon>
        <taxon>Inconstantimicrobium</taxon>
    </lineage>
</organism>